<sequence>MKPTRISLRTASAITAMLALAGCAHDQPAVHTAAPAPTKDAKVSYDAMPESAANRYQMTKSQHTFGAQPIDNPPPVYPPELVSANLAATIHAKVIVDGEGKVTDVRDLDTMGGEHHAAFFAAVRDAVLRWRYTPMTVVQDHEDAKGNFNTTRSTAPFSLDYAFRFELKDGVPSVSATR</sequence>
<dbReference type="RefSeq" id="WP_167124648.1">
    <property type="nucleotide sequence ID" value="NZ_JAAQQR010000003.1"/>
</dbReference>
<dbReference type="SUPFAM" id="SSF74653">
    <property type="entry name" value="TolA/TonB C-terminal domain"/>
    <property type="match status" value="1"/>
</dbReference>
<dbReference type="PROSITE" id="PS51257">
    <property type="entry name" value="PROKAR_LIPOPROTEIN"/>
    <property type="match status" value="1"/>
</dbReference>
<evidence type="ECO:0000313" key="2">
    <source>
        <dbReference type="EMBL" id="NID04725.1"/>
    </source>
</evidence>
<dbReference type="Gene3D" id="3.30.1150.10">
    <property type="match status" value="1"/>
</dbReference>
<evidence type="ECO:0008006" key="4">
    <source>
        <dbReference type="Google" id="ProtNLM"/>
    </source>
</evidence>
<accession>A0ABX0Q2P5</accession>
<evidence type="ECO:0000256" key="1">
    <source>
        <dbReference type="SAM" id="SignalP"/>
    </source>
</evidence>
<dbReference type="EMBL" id="JAAQQR010000003">
    <property type="protein sequence ID" value="NID04725.1"/>
    <property type="molecule type" value="Genomic_DNA"/>
</dbReference>
<gene>
    <name evidence="2" type="ORF">HBF26_07490</name>
</gene>
<feature type="chain" id="PRO_5046639158" description="TonB-like protein" evidence="1">
    <location>
        <begin position="22"/>
        <end position="178"/>
    </location>
</feature>
<protein>
    <recommendedName>
        <fullName evidence="4">TonB-like protein</fullName>
    </recommendedName>
</protein>
<organism evidence="2 3">
    <name type="scientific">Luteibacter jiangsuensis</name>
    <dbReference type="NCBI Taxonomy" id="637577"/>
    <lineage>
        <taxon>Bacteria</taxon>
        <taxon>Pseudomonadati</taxon>
        <taxon>Pseudomonadota</taxon>
        <taxon>Gammaproteobacteria</taxon>
        <taxon>Lysobacterales</taxon>
        <taxon>Rhodanobacteraceae</taxon>
        <taxon>Luteibacter</taxon>
    </lineage>
</organism>
<name>A0ABX0Q2P5_9GAMM</name>
<comment type="caution">
    <text evidence="2">The sequence shown here is derived from an EMBL/GenBank/DDBJ whole genome shotgun (WGS) entry which is preliminary data.</text>
</comment>
<keyword evidence="3" id="KW-1185">Reference proteome</keyword>
<reference evidence="2 3" key="1">
    <citation type="journal article" date="2011" name="Curr. Microbiol.">
        <title>Luteibacter jiangsuensis sp. nov.: a methamidophos-degrading bacterium isolated from a methamidophos-manufacturing factory.</title>
        <authorList>
            <person name="Wang L."/>
            <person name="Wang G.L."/>
            <person name="Li S.P."/>
            <person name="Jiang J.D."/>
        </authorList>
    </citation>
    <scope>NUCLEOTIDE SEQUENCE [LARGE SCALE GENOMIC DNA]</scope>
    <source>
        <strain evidence="2 3">CGMCC 1.10133</strain>
    </source>
</reference>
<keyword evidence="1" id="KW-0732">Signal</keyword>
<evidence type="ECO:0000313" key="3">
    <source>
        <dbReference type="Proteomes" id="UP001429601"/>
    </source>
</evidence>
<feature type="signal peptide" evidence="1">
    <location>
        <begin position="1"/>
        <end position="21"/>
    </location>
</feature>
<dbReference type="Proteomes" id="UP001429601">
    <property type="component" value="Unassembled WGS sequence"/>
</dbReference>
<proteinExistence type="predicted"/>